<dbReference type="AlphaFoldDB" id="A0A5J4JLU0"/>
<evidence type="ECO:0000259" key="2">
    <source>
        <dbReference type="Pfam" id="PF05378"/>
    </source>
</evidence>
<dbReference type="PANTHER" id="PTHR11365:SF10">
    <property type="entry name" value="HYDANTOINASE_OXOPROLINASE"/>
    <property type="match status" value="1"/>
</dbReference>
<feature type="domain" description="Hydantoinase/oxoprolinase N-terminal" evidence="2">
    <location>
        <begin position="5"/>
        <end position="174"/>
    </location>
</feature>
<organism evidence="3 4">
    <name type="scientific">Weizmannia acidilactici</name>
    <dbReference type="NCBI Taxonomy" id="2607726"/>
    <lineage>
        <taxon>Bacteria</taxon>
        <taxon>Bacillati</taxon>
        <taxon>Bacillota</taxon>
        <taxon>Bacilli</taxon>
        <taxon>Bacillales</taxon>
        <taxon>Bacillaceae</taxon>
        <taxon>Heyndrickxia</taxon>
    </lineage>
</organism>
<dbReference type="InterPro" id="IPR043129">
    <property type="entry name" value="ATPase_NBD"/>
</dbReference>
<evidence type="ECO:0000313" key="4">
    <source>
        <dbReference type="Proteomes" id="UP000391919"/>
    </source>
</evidence>
<accession>A0A5J4JLU0</accession>
<keyword evidence="4" id="KW-1185">Reference proteome</keyword>
<dbReference type="Pfam" id="PF05378">
    <property type="entry name" value="Hydant_A_N"/>
    <property type="match status" value="1"/>
</dbReference>
<dbReference type="EMBL" id="BKZQ01000053">
    <property type="protein sequence ID" value="GER71528.1"/>
    <property type="molecule type" value="Genomic_DNA"/>
</dbReference>
<protein>
    <submittedName>
        <fullName evidence="3">Hydantoinase subunit beta</fullName>
    </submittedName>
</protein>
<dbReference type="Proteomes" id="UP000391919">
    <property type="component" value="Unassembled WGS sequence"/>
</dbReference>
<reference evidence="3 4" key="1">
    <citation type="submission" date="2019-09" db="EMBL/GenBank/DDBJ databases">
        <title>Draft genome sequence of Bacillus sp. JC-7.</title>
        <authorList>
            <person name="Tanaka N."/>
            <person name="Shiwa Y."/>
            <person name="Fujita N."/>
            <person name="Tanasupawat S."/>
        </authorList>
    </citation>
    <scope>NUCLEOTIDE SEQUENCE [LARGE SCALE GENOMIC DNA]</scope>
    <source>
        <strain evidence="3 4">JC-7</strain>
    </source>
</reference>
<dbReference type="Pfam" id="PF01968">
    <property type="entry name" value="Hydantoinase_A"/>
    <property type="match status" value="1"/>
</dbReference>
<gene>
    <name evidence="3" type="ORF">BpJC7_28310</name>
</gene>
<dbReference type="RefSeq" id="WP_151680610.1">
    <property type="nucleotide sequence ID" value="NZ_BKZP01000024.1"/>
</dbReference>
<evidence type="ECO:0000259" key="1">
    <source>
        <dbReference type="Pfam" id="PF01968"/>
    </source>
</evidence>
<feature type="domain" description="Hydantoinase A/oxoprolinase" evidence="1">
    <location>
        <begin position="195"/>
        <end position="368"/>
    </location>
</feature>
<dbReference type="GO" id="GO:0016787">
    <property type="term" value="F:hydrolase activity"/>
    <property type="evidence" value="ECO:0007669"/>
    <property type="project" value="InterPro"/>
</dbReference>
<dbReference type="InterPro" id="IPR002821">
    <property type="entry name" value="Hydantoinase_A"/>
</dbReference>
<dbReference type="SUPFAM" id="SSF53067">
    <property type="entry name" value="Actin-like ATPase domain"/>
    <property type="match status" value="2"/>
</dbReference>
<comment type="caution">
    <text evidence="3">The sequence shown here is derived from an EMBL/GenBank/DDBJ whole genome shotgun (WGS) entry which is preliminary data.</text>
</comment>
<sequence>MGIYRVGIDVGGTHTDAVLLDENNTVIAETKSPTTEDVATGIYNAMHKIIKDANVPRDQIKYAMLGTTHCTNAIVERKRLNKIAVVRIGAPATLAVKPLIGVPKDLREALGKHVYLVRGGHEFDGREITALDTDYLYKIANEIKGKVDSIAITSVFSPVSQTHEHKASEIFTEVLGDQVSISLSSEIGSVGLLERENATILNASVVNVAKTAADGFIKALKSEGIEANVFFGQNDGTLMSVDYAVKYPIFTVACGPTNSLRGASYLSNLSDAIVVDVGGTTSDVGVLVQSFPRESSLAVEIGGARTNFRMPDLISIGLGGGTIVRIQEDGQFTIGPDSVGYRLPEKGLVFGGDTLTTTDVAVALGKVKLGDASKVAHLNKEILNKVYDRMVEMVEEAIDKMKTSPAPVPVILVGGGSILLPDVLKGASAVIRPEHSGVANAIGSAISQVSGQIEKIYVLDEIGREQALESAKSQAMSEAIKAGADPDSLVVVDIEDIPLAYLPGNATRIRVKAAGELARSNKEQLA</sequence>
<dbReference type="InterPro" id="IPR008040">
    <property type="entry name" value="Hydant_A_N"/>
</dbReference>
<dbReference type="InterPro" id="IPR045079">
    <property type="entry name" value="Oxoprolinase-like"/>
</dbReference>
<name>A0A5J4JLU0_9BACI</name>
<dbReference type="PANTHER" id="PTHR11365">
    <property type="entry name" value="5-OXOPROLINASE RELATED"/>
    <property type="match status" value="1"/>
</dbReference>
<dbReference type="Gene3D" id="3.30.420.40">
    <property type="match status" value="1"/>
</dbReference>
<evidence type="ECO:0000313" key="3">
    <source>
        <dbReference type="EMBL" id="GER71528.1"/>
    </source>
</evidence>
<proteinExistence type="predicted"/>